<name>A0A0U2KW00_9BACL</name>
<keyword evidence="5" id="KW-1185">Reference proteome</keyword>
<dbReference type="PATRIC" id="fig|162209.4.peg.455"/>
<dbReference type="RefSeq" id="WP_054817165.1">
    <property type="nucleotide sequence ID" value="NZ_BJCS01000002.1"/>
</dbReference>
<dbReference type="Proteomes" id="UP000061660">
    <property type="component" value="Chromosome"/>
</dbReference>
<reference evidence="4 5" key="2">
    <citation type="journal article" date="2016" name="Genome Announc.">
        <title>Complete Genome Sequences of Two Interactive Moderate Thermophiles, Paenibacillus napthalenovorans 32O-Y and Paenibacillus sp. 32O-W.</title>
        <authorList>
            <person name="Butler R.R.III."/>
            <person name="Wang J."/>
            <person name="Stark B.C."/>
            <person name="Pombert J.F."/>
        </authorList>
    </citation>
    <scope>NUCLEOTIDE SEQUENCE [LARGE SCALE GENOMIC DNA]</scope>
    <source>
        <strain evidence="4 5">32O-Y</strain>
    </source>
</reference>
<keyword evidence="2" id="KW-0547">Nucleotide-binding</keyword>
<dbReference type="InterPro" id="IPR017871">
    <property type="entry name" value="ABC_transporter-like_CS"/>
</dbReference>
<organism evidence="4 5">
    <name type="scientific">Paenibacillus naphthalenovorans</name>
    <dbReference type="NCBI Taxonomy" id="162209"/>
    <lineage>
        <taxon>Bacteria</taxon>
        <taxon>Bacillati</taxon>
        <taxon>Bacillota</taxon>
        <taxon>Bacilli</taxon>
        <taxon>Bacillales</taxon>
        <taxon>Paenibacillaceae</taxon>
        <taxon>Paenibacillus</taxon>
    </lineage>
</organism>
<protein>
    <submittedName>
        <fullName evidence="4">Fe-S cluster assembly ATPase SufC</fullName>
    </submittedName>
</protein>
<comment type="similarity">
    <text evidence="1">Belongs to the ABC transporter superfamily. Ycf16 family.</text>
</comment>
<dbReference type="PROSITE" id="PS50893">
    <property type="entry name" value="ABC_TRANSPORTER_2"/>
    <property type="match status" value="1"/>
</dbReference>
<evidence type="ECO:0000313" key="4">
    <source>
        <dbReference type="EMBL" id="ALS20818.1"/>
    </source>
</evidence>
<evidence type="ECO:0000313" key="5">
    <source>
        <dbReference type="Proteomes" id="UP000061660"/>
    </source>
</evidence>
<gene>
    <name evidence="4" type="ORF">IJ22_04290</name>
</gene>
<dbReference type="InterPro" id="IPR003593">
    <property type="entry name" value="AAA+_ATPase"/>
</dbReference>
<dbReference type="SMART" id="SM00382">
    <property type="entry name" value="AAA"/>
    <property type="match status" value="1"/>
</dbReference>
<dbReference type="Gene3D" id="3.40.50.300">
    <property type="entry name" value="P-loop containing nucleotide triphosphate hydrolases"/>
    <property type="match status" value="1"/>
</dbReference>
<dbReference type="InterPro" id="IPR010230">
    <property type="entry name" value="FeS-cluster_ATPase_SufC"/>
</dbReference>
<dbReference type="PROSITE" id="PS00211">
    <property type="entry name" value="ABC_TRANSPORTER_1"/>
    <property type="match status" value="1"/>
</dbReference>
<dbReference type="EMBL" id="CP013652">
    <property type="protein sequence ID" value="ALS20818.1"/>
    <property type="molecule type" value="Genomic_DNA"/>
</dbReference>
<reference evidence="5" key="1">
    <citation type="submission" date="2015-12" db="EMBL/GenBank/DDBJ databases">
        <title>Complete genome sequences of two moderately thermophilic Paenibacillus species.</title>
        <authorList>
            <person name="Butler R.III."/>
            <person name="Wang J."/>
            <person name="Stark B.C."/>
            <person name="Pombert J.-F."/>
        </authorList>
    </citation>
    <scope>NUCLEOTIDE SEQUENCE [LARGE SCALE GENOMIC DNA]</scope>
    <source>
        <strain evidence="5">32O-Y</strain>
    </source>
</reference>
<dbReference type="SUPFAM" id="SSF52540">
    <property type="entry name" value="P-loop containing nucleoside triphosphate hydrolases"/>
    <property type="match status" value="1"/>
</dbReference>
<dbReference type="GO" id="GO:0016887">
    <property type="term" value="F:ATP hydrolysis activity"/>
    <property type="evidence" value="ECO:0007669"/>
    <property type="project" value="InterPro"/>
</dbReference>
<evidence type="ECO:0000256" key="2">
    <source>
        <dbReference type="ARBA" id="ARBA00022741"/>
    </source>
</evidence>
<dbReference type="AlphaFoldDB" id="A0A0U2KW00"/>
<dbReference type="OrthoDB" id="9806149at2"/>
<evidence type="ECO:0000256" key="3">
    <source>
        <dbReference type="ARBA" id="ARBA00022840"/>
    </source>
</evidence>
<dbReference type="Pfam" id="PF00005">
    <property type="entry name" value="ABC_tran"/>
    <property type="match status" value="1"/>
</dbReference>
<sequence length="276" mass="30895">MTKRPQLIIDGLKATVEGKEILKGLSLSINGGEVHAIMGPNGTGKSTLASTLMGHPKYEVTGGSVSLNDEDVLEMATDERARAGLFLAMQYPSEITGVTNADFLRSAINARRGEGNELSLIKFIRQMEAKMKDLEMNPEFMHRYLNEGFSGGEKKRNEILQMMMLEPKIVILDEIDSGLDIDALRIVAEGVNAMRSEDRGFLIITHYQRLLNYIKPDFVHVMMQGRIVKSGGPELAERLENEGYDWIKEELGIVDERVGQDEEEFKMPMNTTAPKF</sequence>
<dbReference type="PANTHER" id="PTHR43204">
    <property type="entry name" value="ABC TRANSPORTER I FAMILY MEMBER 6, CHLOROPLASTIC"/>
    <property type="match status" value="1"/>
</dbReference>
<proteinExistence type="inferred from homology"/>
<dbReference type="NCBIfam" id="TIGR01978">
    <property type="entry name" value="sufC"/>
    <property type="match status" value="1"/>
</dbReference>
<dbReference type="PANTHER" id="PTHR43204:SF1">
    <property type="entry name" value="ABC TRANSPORTER I FAMILY MEMBER 6, CHLOROPLASTIC"/>
    <property type="match status" value="1"/>
</dbReference>
<dbReference type="InterPro" id="IPR027417">
    <property type="entry name" value="P-loop_NTPase"/>
</dbReference>
<dbReference type="KEGG" id="pnp:IJ22_04290"/>
<keyword evidence="3" id="KW-0067">ATP-binding</keyword>
<evidence type="ECO:0000256" key="1">
    <source>
        <dbReference type="ARBA" id="ARBA00006216"/>
    </source>
</evidence>
<dbReference type="CDD" id="cd03217">
    <property type="entry name" value="ABC_FeS_Assembly"/>
    <property type="match status" value="1"/>
</dbReference>
<dbReference type="InterPro" id="IPR003439">
    <property type="entry name" value="ABC_transporter-like_ATP-bd"/>
</dbReference>
<accession>A0A0U2KW00</accession>
<dbReference type="GO" id="GO:0005524">
    <property type="term" value="F:ATP binding"/>
    <property type="evidence" value="ECO:0007669"/>
    <property type="project" value="UniProtKB-KW"/>
</dbReference>
<dbReference type="STRING" id="162209.IJ22_04290"/>